<dbReference type="Proteomes" id="UP000003100">
    <property type="component" value="Unassembled WGS sequence"/>
</dbReference>
<organism evidence="2 3">
    <name type="scientific">Blautia hydrogenotrophica (strain DSM 10507 / JCM 14656 / S5a33)</name>
    <name type="common">Ruminococcus hydrogenotrophicus</name>
    <dbReference type="NCBI Taxonomy" id="476272"/>
    <lineage>
        <taxon>Bacteria</taxon>
        <taxon>Bacillati</taxon>
        <taxon>Bacillota</taxon>
        <taxon>Clostridia</taxon>
        <taxon>Lachnospirales</taxon>
        <taxon>Lachnospiraceae</taxon>
        <taxon>Blautia</taxon>
    </lineage>
</organism>
<feature type="transmembrane region" description="Helical" evidence="1">
    <location>
        <begin position="503"/>
        <end position="524"/>
    </location>
</feature>
<reference evidence="2 3" key="1">
    <citation type="submission" date="2009-01" db="EMBL/GenBank/DDBJ databases">
        <authorList>
            <person name="Fulton L."/>
            <person name="Clifton S."/>
            <person name="Fulton B."/>
            <person name="Xu J."/>
            <person name="Minx P."/>
            <person name="Pepin K.H."/>
            <person name="Johnson M."/>
            <person name="Bhonagiri V."/>
            <person name="Nash W.E."/>
            <person name="Mardis E.R."/>
            <person name="Wilson R.K."/>
        </authorList>
    </citation>
    <scope>NUCLEOTIDE SEQUENCE [LARGE SCALE GENOMIC DNA]</scope>
    <source>
        <strain evidence="3">DSM 10507 / JCM 14656 / S5a33</strain>
    </source>
</reference>
<feature type="transmembrane region" description="Helical" evidence="1">
    <location>
        <begin position="109"/>
        <end position="128"/>
    </location>
</feature>
<keyword evidence="3" id="KW-1185">Reference proteome</keyword>
<feature type="transmembrane region" description="Helical" evidence="1">
    <location>
        <begin position="289"/>
        <end position="305"/>
    </location>
</feature>
<protein>
    <recommendedName>
        <fullName evidence="4">Chlor_Arch_YYY domain</fullName>
    </recommendedName>
</protein>
<reference evidence="2 3" key="2">
    <citation type="submission" date="2009-02" db="EMBL/GenBank/DDBJ databases">
        <title>Draft genome sequence of Blautia hydrogenotrophica DSM 10507 (Ruminococcus hydrogenotrophicus DSM 10507).</title>
        <authorList>
            <person name="Sudarsanam P."/>
            <person name="Ley R."/>
            <person name="Guruge J."/>
            <person name="Turnbaugh P.J."/>
            <person name="Mahowald M."/>
            <person name="Liep D."/>
            <person name="Gordon J."/>
        </authorList>
    </citation>
    <scope>NUCLEOTIDE SEQUENCE [LARGE SCALE GENOMIC DNA]</scope>
    <source>
        <strain evidence="3">DSM 10507 / JCM 14656 / S5a33</strain>
    </source>
</reference>
<keyword evidence="1" id="KW-0472">Membrane</keyword>
<feature type="transmembrane region" description="Helical" evidence="1">
    <location>
        <begin position="68"/>
        <end position="89"/>
    </location>
</feature>
<accession>C0CNR1</accession>
<dbReference type="AlphaFoldDB" id="C0CNR1"/>
<sequence>MLGIIYFVICLVMGRAIETLTRSVWEEAAQRLPNPFWLRGVLQLFCGTLCVTWLVYGVSYCFQAERHPLAYGNGIVLPATAVCAAAVLWMDRRRGKAGKLSGVTDRKLFWREGAFYLAVFLFISWWMWYVFHASEGVLYAGFTVFGDFSPHTAMIRSFSWGNNFPTQYPYFGGEDVKYHFMFQFLTGNLEYLGIPMEIGFLLTGAVFFTGMVILVCTLAQWIFQRFSIGVLAGILLCFRSSFSFWRFVWEHLEAGDLWETLKTNTEFIGYTANESWGLWNLNVYLNQRHLAFGLCALGLALLLYLPDLDRGCSRQEKGWRWFWNRVFGVESWKSRNIGRAIFLGVLLGASVFWNGAVVIAALLVLAGFAMFSDGKLDYVVTAGITLAASAFQSAFFMDGAGMELQFQFGFLAQEPTLKGCVVYLLALTGLFFPLLGLTIPFLGKLEKCLAFAFSLPLVFAFTVSLTPDIAVNHKYVMISILLCAILVAKGLTQLLGKKAGQKVLAGFLVLMLTVTGLYDMVVIYKDNDASHSFQIAKDDDVTEWLRENIDSEDLVLTPQYSLTRVTVSGIMMYCGWPYYGWSAG</sequence>
<dbReference type="RefSeq" id="WP_005949904.1">
    <property type="nucleotide sequence ID" value="NZ_GG657685.1"/>
</dbReference>
<evidence type="ECO:0000313" key="2">
    <source>
        <dbReference type="EMBL" id="EEG48609.1"/>
    </source>
</evidence>
<feature type="transmembrane region" description="Helical" evidence="1">
    <location>
        <begin position="226"/>
        <end position="248"/>
    </location>
</feature>
<dbReference type="eggNOG" id="ENOG502ZF3U">
    <property type="taxonomic scope" value="Bacteria"/>
</dbReference>
<evidence type="ECO:0008006" key="4">
    <source>
        <dbReference type="Google" id="ProtNLM"/>
    </source>
</evidence>
<gene>
    <name evidence="2" type="ORF">RUMHYD_02504</name>
</gene>
<proteinExistence type="predicted"/>
<name>C0CNR1_BLAHS</name>
<feature type="transmembrane region" description="Helical" evidence="1">
    <location>
        <begin position="473"/>
        <end position="491"/>
    </location>
</feature>
<dbReference type="EMBL" id="ACBZ01000135">
    <property type="protein sequence ID" value="EEG48609.1"/>
    <property type="molecule type" value="Genomic_DNA"/>
</dbReference>
<feature type="transmembrane region" description="Helical" evidence="1">
    <location>
        <begin position="421"/>
        <end position="442"/>
    </location>
</feature>
<dbReference type="HOGENOM" id="CLU_395697_0_0_9"/>
<feature type="transmembrane region" description="Helical" evidence="1">
    <location>
        <begin position="341"/>
        <end position="371"/>
    </location>
</feature>
<feature type="non-terminal residue" evidence="2">
    <location>
        <position position="584"/>
    </location>
</feature>
<feature type="transmembrane region" description="Helical" evidence="1">
    <location>
        <begin position="198"/>
        <end position="219"/>
    </location>
</feature>
<keyword evidence="1" id="KW-0812">Transmembrane</keyword>
<feature type="transmembrane region" description="Helical" evidence="1">
    <location>
        <begin position="37"/>
        <end position="56"/>
    </location>
</feature>
<keyword evidence="1" id="KW-1133">Transmembrane helix</keyword>
<evidence type="ECO:0000256" key="1">
    <source>
        <dbReference type="SAM" id="Phobius"/>
    </source>
</evidence>
<evidence type="ECO:0000313" key="3">
    <source>
        <dbReference type="Proteomes" id="UP000003100"/>
    </source>
</evidence>
<comment type="caution">
    <text evidence="2">The sequence shown here is derived from an EMBL/GenBank/DDBJ whole genome shotgun (WGS) entry which is preliminary data.</text>
</comment>